<accession>A0ABV7Z6Z8</accession>
<gene>
    <name evidence="2" type="ORF">ACFOSB_04100</name>
</gene>
<evidence type="ECO:0000259" key="1">
    <source>
        <dbReference type="Pfam" id="PF00144"/>
    </source>
</evidence>
<keyword evidence="3" id="KW-1185">Reference proteome</keyword>
<dbReference type="InterPro" id="IPR012338">
    <property type="entry name" value="Beta-lactam/transpept-like"/>
</dbReference>
<sequence>MFRRDPLLRALDEVSGVLGVDARPLRPALRVLARRGGVLGVTRGTRRIVVGLGGVPEDGIFELASVTKPFTAALADALVRAGRLEWDTPVSTLGGPLRSLPRFLTARTLATHTAGLPLHPARVAVTTFTHFYDPYGPLGARDVVASARRWARPGGRFGYSNLGAGVLALALAHAAGESADATGYSRALRVWVTGPLELDVSTAPGAAGPLVAPVGVLGSREFTAFGPLVGAGGLYGHAGDLLAFAQAHLDGRAGTHWQHASRPPGLPPLLSGLAPGWFVSGAGVRWHDGVARGTRTGLGFDPVSGTAATLLVRGGSPLVGGRGTLPHVLLALLGAGA</sequence>
<dbReference type="Pfam" id="PF00144">
    <property type="entry name" value="Beta-lactamase"/>
    <property type="match status" value="1"/>
</dbReference>
<dbReference type="Proteomes" id="UP001595803">
    <property type="component" value="Unassembled WGS sequence"/>
</dbReference>
<protein>
    <submittedName>
        <fullName evidence="2">Serine hydrolase domain-containing protein</fullName>
        <ecNumber evidence="2">3.-.-.-</ecNumber>
    </submittedName>
</protein>
<dbReference type="GO" id="GO:0016787">
    <property type="term" value="F:hydrolase activity"/>
    <property type="evidence" value="ECO:0007669"/>
    <property type="project" value="UniProtKB-KW"/>
</dbReference>
<dbReference type="Gene3D" id="3.40.710.10">
    <property type="entry name" value="DD-peptidase/beta-lactamase superfamily"/>
    <property type="match status" value="1"/>
</dbReference>
<dbReference type="SUPFAM" id="SSF56601">
    <property type="entry name" value="beta-lactamase/transpeptidase-like"/>
    <property type="match status" value="1"/>
</dbReference>
<dbReference type="PANTHER" id="PTHR43283:SF3">
    <property type="entry name" value="BETA-LACTAMASE FAMILY PROTEIN (AFU_ORTHOLOGUE AFUA_5G07500)"/>
    <property type="match status" value="1"/>
</dbReference>
<organism evidence="2 3">
    <name type="scientific">Deinococcus rufus</name>
    <dbReference type="NCBI Taxonomy" id="2136097"/>
    <lineage>
        <taxon>Bacteria</taxon>
        <taxon>Thermotogati</taxon>
        <taxon>Deinococcota</taxon>
        <taxon>Deinococci</taxon>
        <taxon>Deinococcales</taxon>
        <taxon>Deinococcaceae</taxon>
        <taxon>Deinococcus</taxon>
    </lineage>
</organism>
<keyword evidence="2" id="KW-0378">Hydrolase</keyword>
<dbReference type="PANTHER" id="PTHR43283">
    <property type="entry name" value="BETA-LACTAMASE-RELATED"/>
    <property type="match status" value="1"/>
</dbReference>
<dbReference type="EC" id="3.-.-.-" evidence="2"/>
<comment type="caution">
    <text evidence="2">The sequence shown here is derived from an EMBL/GenBank/DDBJ whole genome shotgun (WGS) entry which is preliminary data.</text>
</comment>
<evidence type="ECO:0000313" key="3">
    <source>
        <dbReference type="Proteomes" id="UP001595803"/>
    </source>
</evidence>
<evidence type="ECO:0000313" key="2">
    <source>
        <dbReference type="EMBL" id="MFC3832031.1"/>
    </source>
</evidence>
<reference evidence="3" key="1">
    <citation type="journal article" date="2019" name="Int. J. Syst. Evol. Microbiol.">
        <title>The Global Catalogue of Microorganisms (GCM) 10K type strain sequencing project: providing services to taxonomists for standard genome sequencing and annotation.</title>
        <authorList>
            <consortium name="The Broad Institute Genomics Platform"/>
            <consortium name="The Broad Institute Genome Sequencing Center for Infectious Disease"/>
            <person name="Wu L."/>
            <person name="Ma J."/>
        </authorList>
    </citation>
    <scope>NUCLEOTIDE SEQUENCE [LARGE SCALE GENOMIC DNA]</scope>
    <source>
        <strain evidence="3">CCTCC AB 2017081</strain>
    </source>
</reference>
<dbReference type="InterPro" id="IPR001466">
    <property type="entry name" value="Beta-lactam-related"/>
</dbReference>
<dbReference type="RefSeq" id="WP_322472887.1">
    <property type="nucleotide sequence ID" value="NZ_JBHRZG010000003.1"/>
</dbReference>
<dbReference type="EMBL" id="JBHRZG010000003">
    <property type="protein sequence ID" value="MFC3832031.1"/>
    <property type="molecule type" value="Genomic_DNA"/>
</dbReference>
<dbReference type="InterPro" id="IPR050789">
    <property type="entry name" value="Diverse_Enzym_Activities"/>
</dbReference>
<name>A0ABV7Z6Z8_9DEIO</name>
<proteinExistence type="predicted"/>
<feature type="domain" description="Beta-lactamase-related" evidence="1">
    <location>
        <begin position="33"/>
        <end position="330"/>
    </location>
</feature>